<keyword evidence="4" id="KW-0804">Transcription</keyword>
<evidence type="ECO:0000256" key="6">
    <source>
        <dbReference type="ARBA" id="ARBA00072882"/>
    </source>
</evidence>
<feature type="region of interest" description="Disordered" evidence="7">
    <location>
        <begin position="1"/>
        <end position="123"/>
    </location>
</feature>
<feature type="compositionally biased region" description="Basic and acidic residues" evidence="7">
    <location>
        <begin position="21"/>
        <end position="31"/>
    </location>
</feature>
<dbReference type="AlphaFoldDB" id="A0A8S1HJK6"/>
<dbReference type="GO" id="GO:0005669">
    <property type="term" value="C:transcription factor TFIID complex"/>
    <property type="evidence" value="ECO:0007669"/>
    <property type="project" value="InterPro"/>
</dbReference>
<keyword evidence="3" id="KW-0805">Transcription regulation</keyword>
<proteinExistence type="inferred from homology"/>
<feature type="compositionally biased region" description="Basic and acidic residues" evidence="7">
    <location>
        <begin position="156"/>
        <end position="172"/>
    </location>
</feature>
<feature type="compositionally biased region" description="Polar residues" evidence="7">
    <location>
        <begin position="32"/>
        <end position="50"/>
    </location>
</feature>
<dbReference type="EMBL" id="CAJGYM010000080">
    <property type="protein sequence ID" value="CAD6196824.1"/>
    <property type="molecule type" value="Genomic_DNA"/>
</dbReference>
<evidence type="ECO:0000259" key="8">
    <source>
        <dbReference type="Pfam" id="PF04719"/>
    </source>
</evidence>
<dbReference type="GO" id="GO:0051123">
    <property type="term" value="P:RNA polymerase II preinitiation complex assembly"/>
    <property type="evidence" value="ECO:0007669"/>
    <property type="project" value="InterPro"/>
</dbReference>
<protein>
    <recommendedName>
        <fullName evidence="6">Transcription initiation factor TFIID subunit 11</fullName>
    </recommendedName>
</protein>
<organism evidence="9 10">
    <name type="scientific">Caenorhabditis auriculariae</name>
    <dbReference type="NCBI Taxonomy" id="2777116"/>
    <lineage>
        <taxon>Eukaryota</taxon>
        <taxon>Metazoa</taxon>
        <taxon>Ecdysozoa</taxon>
        <taxon>Nematoda</taxon>
        <taxon>Chromadorea</taxon>
        <taxon>Rhabditida</taxon>
        <taxon>Rhabditina</taxon>
        <taxon>Rhabditomorpha</taxon>
        <taxon>Rhabditoidea</taxon>
        <taxon>Rhabditidae</taxon>
        <taxon>Peloderinae</taxon>
        <taxon>Caenorhabditis</taxon>
    </lineage>
</organism>
<gene>
    <name evidence="9" type="ORF">CAUJ_LOCUS12735</name>
</gene>
<evidence type="ECO:0000256" key="7">
    <source>
        <dbReference type="SAM" id="MobiDB-lite"/>
    </source>
</evidence>
<dbReference type="Gene3D" id="1.10.20.10">
    <property type="entry name" value="Histone, subunit A"/>
    <property type="match status" value="1"/>
</dbReference>
<name>A0A8S1HJK6_9PELO</name>
<keyword evidence="10" id="KW-1185">Reference proteome</keyword>
<dbReference type="GO" id="GO:0016251">
    <property type="term" value="F:RNA polymerase II general transcription initiation factor activity"/>
    <property type="evidence" value="ECO:0007669"/>
    <property type="project" value="TreeGrafter"/>
</dbReference>
<feature type="compositionally biased region" description="Basic and acidic residues" evidence="7">
    <location>
        <begin position="105"/>
        <end position="117"/>
    </location>
</feature>
<reference evidence="9" key="1">
    <citation type="submission" date="2020-10" db="EMBL/GenBank/DDBJ databases">
        <authorList>
            <person name="Kikuchi T."/>
        </authorList>
    </citation>
    <scope>NUCLEOTIDE SEQUENCE</scope>
    <source>
        <strain evidence="9">NKZ352</strain>
    </source>
</reference>
<dbReference type="InterPro" id="IPR045127">
    <property type="entry name" value="TAF11-like"/>
</dbReference>
<feature type="compositionally biased region" description="Basic and acidic residues" evidence="7">
    <location>
        <begin position="179"/>
        <end position="204"/>
    </location>
</feature>
<dbReference type="PANTHER" id="PTHR13218:SF8">
    <property type="entry name" value="TRANSCRIPTION INITIATION FACTOR TFIID SUBUNIT 11"/>
    <property type="match status" value="1"/>
</dbReference>
<evidence type="ECO:0000313" key="10">
    <source>
        <dbReference type="Proteomes" id="UP000835052"/>
    </source>
</evidence>
<accession>A0A8S1HJK6</accession>
<feature type="region of interest" description="Disordered" evidence="7">
    <location>
        <begin position="143"/>
        <end position="244"/>
    </location>
</feature>
<evidence type="ECO:0000256" key="5">
    <source>
        <dbReference type="ARBA" id="ARBA00023242"/>
    </source>
</evidence>
<sequence>MDADDLFGGGLSESSDEEGDVESHKETRSETPNELSNQASNLTEGDTTLTEGRPPKVSFTISDESAEDTMDMPDFGMYTGASSSSTTFPSGFGGSVKRKASPPHAEVKRIKSEKDLGVDSSTSVGFHEALNLLNDPSMGLFAQPNPVPVKPPVVENKIKDEPNLVMEPKAEKQPNNLEKTAKIKEPAVKFADDVIDNEKQPKEETPDEPGPSTSRRSILKRREPAEQEDEDEEEDLHDMPMSEEDELSRLKMQILISNFSQEQLNRYEAYRRSSFQKSTIRKLITQYTGLNVGQNVVIAVAGLAKVFVGEVVEEALDVRDASGETSEPLKPHHIRQAYAELARKGKLYPPIGTREGHVE</sequence>
<evidence type="ECO:0000313" key="9">
    <source>
        <dbReference type="EMBL" id="CAD6196824.1"/>
    </source>
</evidence>
<dbReference type="Pfam" id="PF04719">
    <property type="entry name" value="TAFII28"/>
    <property type="match status" value="1"/>
</dbReference>
<comment type="caution">
    <text evidence="9">The sequence shown here is derived from an EMBL/GenBank/DDBJ whole genome shotgun (WGS) entry which is preliminary data.</text>
</comment>
<feature type="domain" description="TAFII28-like protein" evidence="8">
    <location>
        <begin position="254"/>
        <end position="339"/>
    </location>
</feature>
<dbReference type="FunFam" id="1.10.20.10:FF:000061">
    <property type="entry name" value="TFIID subunit"/>
    <property type="match status" value="1"/>
</dbReference>
<dbReference type="InterPro" id="IPR009072">
    <property type="entry name" value="Histone-fold"/>
</dbReference>
<feature type="compositionally biased region" description="Low complexity" evidence="7">
    <location>
        <begin position="79"/>
        <end position="90"/>
    </location>
</feature>
<comment type="similarity">
    <text evidence="2">Belongs to the TAF11 family.</text>
</comment>
<evidence type="ECO:0000256" key="4">
    <source>
        <dbReference type="ARBA" id="ARBA00023163"/>
    </source>
</evidence>
<dbReference type="OrthoDB" id="28335at2759"/>
<keyword evidence="5" id="KW-0539">Nucleus</keyword>
<dbReference type="CDD" id="cd08048">
    <property type="entry name" value="HFD_TAF11"/>
    <property type="match status" value="1"/>
</dbReference>
<dbReference type="InterPro" id="IPR006809">
    <property type="entry name" value="TAFII28_dom"/>
</dbReference>
<evidence type="ECO:0000256" key="1">
    <source>
        <dbReference type="ARBA" id="ARBA00004123"/>
    </source>
</evidence>
<dbReference type="GO" id="GO:0046982">
    <property type="term" value="F:protein heterodimerization activity"/>
    <property type="evidence" value="ECO:0007669"/>
    <property type="project" value="InterPro"/>
</dbReference>
<evidence type="ECO:0000256" key="3">
    <source>
        <dbReference type="ARBA" id="ARBA00023015"/>
    </source>
</evidence>
<dbReference type="PANTHER" id="PTHR13218">
    <property type="entry name" value="TRANSCRIPTION INITIATION FACTOR TFIID SUBUNIT 11-RELATED"/>
    <property type="match status" value="1"/>
</dbReference>
<feature type="compositionally biased region" description="Acidic residues" evidence="7">
    <location>
        <begin position="226"/>
        <end position="244"/>
    </location>
</feature>
<dbReference type="Proteomes" id="UP000835052">
    <property type="component" value="Unassembled WGS sequence"/>
</dbReference>
<dbReference type="SUPFAM" id="SSF47113">
    <property type="entry name" value="Histone-fold"/>
    <property type="match status" value="1"/>
</dbReference>
<evidence type="ECO:0000256" key="2">
    <source>
        <dbReference type="ARBA" id="ARBA00009788"/>
    </source>
</evidence>
<comment type="subcellular location">
    <subcellularLocation>
        <location evidence="1">Nucleus</location>
    </subcellularLocation>
</comment>